<feature type="active site" description="Proton donor" evidence="6">
    <location>
        <position position="21"/>
    </location>
</feature>
<dbReference type="Pfam" id="PF13242">
    <property type="entry name" value="Hydrolase_like"/>
    <property type="match status" value="1"/>
</dbReference>
<dbReference type="FunFam" id="3.40.50.1000:FF:000053">
    <property type="entry name" value="TIGR01457 family HAD hydrolase"/>
    <property type="match status" value="1"/>
</dbReference>
<keyword evidence="2 5" id="KW-0479">Metal-binding</keyword>
<evidence type="ECO:0000256" key="8">
    <source>
        <dbReference type="PIRSR" id="PIRSR000915-3"/>
    </source>
</evidence>
<evidence type="ECO:0000256" key="4">
    <source>
        <dbReference type="ARBA" id="ARBA00022842"/>
    </source>
</evidence>
<protein>
    <recommendedName>
        <fullName evidence="5">Acid sugar phosphatase</fullName>
        <ecNumber evidence="5">3.1.3.-</ecNumber>
    </recommendedName>
</protein>
<dbReference type="NCBIfam" id="TIGR01460">
    <property type="entry name" value="HAD-SF-IIA"/>
    <property type="match status" value="1"/>
</dbReference>
<keyword evidence="10" id="KW-1185">Reference proteome</keyword>
<evidence type="ECO:0000256" key="2">
    <source>
        <dbReference type="ARBA" id="ARBA00022723"/>
    </source>
</evidence>
<reference evidence="9 10" key="1">
    <citation type="submission" date="2016-02" db="EMBL/GenBank/DDBJ databases">
        <authorList>
            <person name="Wen L."/>
            <person name="He K."/>
            <person name="Yang H."/>
        </authorList>
    </citation>
    <scope>NUCLEOTIDE SEQUENCE [LARGE SCALE GENOMIC DNA]</scope>
    <source>
        <strain evidence="9">Trichococcus palustris</strain>
    </source>
</reference>
<dbReference type="GO" id="GO:0046872">
    <property type="term" value="F:metal ion binding"/>
    <property type="evidence" value="ECO:0007669"/>
    <property type="project" value="UniProtKB-KW"/>
</dbReference>
<keyword evidence="4 5" id="KW-0460">Magnesium</keyword>
<feature type="binding site" evidence="7">
    <location>
        <position position="191"/>
    </location>
    <ligand>
        <name>substrate</name>
    </ligand>
</feature>
<proteinExistence type="inferred from homology"/>
<dbReference type="CDD" id="cd07530">
    <property type="entry name" value="HAD_Pase_UmpH-like"/>
    <property type="match status" value="1"/>
</dbReference>
<sequence length="266" mass="29484">MNSSKERIVIKTYKGYLIDLDGTVYKGTERIPSAEAFIEKLQAQNIPFLFVTNNATKTAAEVRENLLNNFRIDVTEDHIYTSGMAALDYLIEKDMGKRVIVIGEDSLKTQVTQSGFEIVDEKPDFVLQALDREVTYKELEAACLAIQAGAGFIATNPDTNLPTEKGFVPGAGAITAFLKACTQREPIIIGKPYSVIMQGALHRMELDKADVLMVGDNYNTDILAGVHYGMDTLMVLTGFSQIADIIDKEDEEQPTYIVETLAEWEV</sequence>
<dbReference type="EMBL" id="FJNE01000005">
    <property type="protein sequence ID" value="CZQ95924.1"/>
    <property type="molecule type" value="Genomic_DNA"/>
</dbReference>
<dbReference type="PANTHER" id="PTHR19288:SF46">
    <property type="entry name" value="HALOACID DEHALOGENASE-LIKE HYDROLASE DOMAIN-CONTAINING PROTEIN 2"/>
    <property type="match status" value="1"/>
</dbReference>
<dbReference type="GO" id="GO:0016791">
    <property type="term" value="F:phosphatase activity"/>
    <property type="evidence" value="ECO:0007669"/>
    <property type="project" value="TreeGrafter"/>
</dbReference>
<dbReference type="InterPro" id="IPR023214">
    <property type="entry name" value="HAD_sf"/>
</dbReference>
<comment type="similarity">
    <text evidence="1 5">Belongs to the HAD-like hydrolase superfamily. NagD family.</text>
</comment>
<feature type="binding site" evidence="8">
    <location>
        <position position="21"/>
    </location>
    <ligand>
        <name>Mg(2+)</name>
        <dbReference type="ChEBI" id="CHEBI:18420"/>
    </ligand>
</feature>
<name>A0A143YQE1_9LACT</name>
<dbReference type="PANTHER" id="PTHR19288">
    <property type="entry name" value="4-NITROPHENYLPHOSPHATASE-RELATED"/>
    <property type="match status" value="1"/>
</dbReference>
<evidence type="ECO:0000256" key="5">
    <source>
        <dbReference type="PIRNR" id="PIRNR000915"/>
    </source>
</evidence>
<dbReference type="EC" id="3.1.3.-" evidence="5"/>
<feature type="binding site" evidence="8">
    <location>
        <position position="216"/>
    </location>
    <ligand>
        <name>Mg(2+)</name>
        <dbReference type="ChEBI" id="CHEBI:18420"/>
    </ligand>
</feature>
<dbReference type="AlphaFoldDB" id="A0A143YQE1"/>
<dbReference type="SFLD" id="SFLDG01139">
    <property type="entry name" value="C2.A:_Pyridoxal_Phosphate_Phos"/>
    <property type="match status" value="1"/>
</dbReference>
<evidence type="ECO:0000313" key="9">
    <source>
        <dbReference type="EMBL" id="CZQ95924.1"/>
    </source>
</evidence>
<evidence type="ECO:0000256" key="1">
    <source>
        <dbReference type="ARBA" id="ARBA00006696"/>
    </source>
</evidence>
<dbReference type="InterPro" id="IPR006354">
    <property type="entry name" value="HAD-SF_hydro_IIA_hyp1"/>
</dbReference>
<gene>
    <name evidence="9" type="ORF">Tpal_1960</name>
</gene>
<organism evidence="9 10">
    <name type="scientific">Trichococcus palustris</name>
    <dbReference type="NCBI Taxonomy" id="140314"/>
    <lineage>
        <taxon>Bacteria</taxon>
        <taxon>Bacillati</taxon>
        <taxon>Bacillota</taxon>
        <taxon>Bacilli</taxon>
        <taxon>Lactobacillales</taxon>
        <taxon>Carnobacteriaceae</taxon>
        <taxon>Trichococcus</taxon>
    </lineage>
</organism>
<dbReference type="InterPro" id="IPR006357">
    <property type="entry name" value="HAD-SF_hydro_IIA"/>
</dbReference>
<evidence type="ECO:0000313" key="10">
    <source>
        <dbReference type="Proteomes" id="UP000242754"/>
    </source>
</evidence>
<dbReference type="GO" id="GO:0005737">
    <property type="term" value="C:cytoplasm"/>
    <property type="evidence" value="ECO:0007669"/>
    <property type="project" value="TreeGrafter"/>
</dbReference>
<dbReference type="PIRSF" id="PIRSF000915">
    <property type="entry name" value="PGP-type_phosphatase"/>
    <property type="match status" value="1"/>
</dbReference>
<dbReference type="Proteomes" id="UP000242754">
    <property type="component" value="Unassembled WGS sequence"/>
</dbReference>
<feature type="binding site" evidence="8">
    <location>
        <position position="19"/>
    </location>
    <ligand>
        <name>Mg(2+)</name>
        <dbReference type="ChEBI" id="CHEBI:18420"/>
    </ligand>
</feature>
<dbReference type="Gene3D" id="3.40.50.1000">
    <property type="entry name" value="HAD superfamily/HAD-like"/>
    <property type="match status" value="2"/>
</dbReference>
<evidence type="ECO:0000256" key="3">
    <source>
        <dbReference type="ARBA" id="ARBA00022801"/>
    </source>
</evidence>
<keyword evidence="3" id="KW-0378">Hydrolase</keyword>
<comment type="cofactor">
    <cofactor evidence="8">
        <name>Mg(2+)</name>
        <dbReference type="ChEBI" id="CHEBI:18420"/>
    </cofactor>
    <text evidence="8">Divalent metal ions. Mg(2+) is the most effective.</text>
</comment>
<dbReference type="NCBIfam" id="TIGR01457">
    <property type="entry name" value="HAD-SF-IIA-hyp2"/>
    <property type="match status" value="1"/>
</dbReference>
<dbReference type="STRING" id="140314.SAMN04488076_11192"/>
<comment type="function">
    <text evidence="5">Catalyzes the dephosphorylation of 2-6 carbon acid sugars in vitro.</text>
</comment>
<accession>A0A143YQE1</accession>
<dbReference type="InterPro" id="IPR036412">
    <property type="entry name" value="HAD-like_sf"/>
</dbReference>
<dbReference type="SUPFAM" id="SSF56784">
    <property type="entry name" value="HAD-like"/>
    <property type="match status" value="1"/>
</dbReference>
<evidence type="ECO:0000256" key="7">
    <source>
        <dbReference type="PIRSR" id="PIRSR000915-2"/>
    </source>
</evidence>
<evidence type="ECO:0000256" key="6">
    <source>
        <dbReference type="PIRSR" id="PIRSR000915-1"/>
    </source>
</evidence>
<feature type="active site" description="Nucleophile" evidence="6">
    <location>
        <position position="19"/>
    </location>
</feature>
<dbReference type="Pfam" id="PF13344">
    <property type="entry name" value="Hydrolase_6"/>
    <property type="match status" value="1"/>
</dbReference>
<dbReference type="SFLD" id="SFLDS00003">
    <property type="entry name" value="Haloacid_Dehalogenase"/>
    <property type="match status" value="1"/>
</dbReference>